<gene>
    <name evidence="2" type="ORF">J5N97_030084</name>
</gene>
<evidence type="ECO:0000313" key="2">
    <source>
        <dbReference type="EMBL" id="KAJ0962256.1"/>
    </source>
</evidence>
<feature type="compositionally biased region" description="Basic and acidic residues" evidence="1">
    <location>
        <begin position="180"/>
        <end position="196"/>
    </location>
</feature>
<dbReference type="EMBL" id="JAGGNH010000010">
    <property type="protein sequence ID" value="KAJ0962256.1"/>
    <property type="molecule type" value="Genomic_DNA"/>
</dbReference>
<reference evidence="2" key="1">
    <citation type="submission" date="2021-03" db="EMBL/GenBank/DDBJ databases">
        <authorList>
            <person name="Li Z."/>
            <person name="Yang C."/>
        </authorList>
    </citation>
    <scope>NUCLEOTIDE SEQUENCE</scope>
    <source>
        <strain evidence="2">Dzin_1.0</strain>
        <tissue evidence="2">Leaf</tissue>
    </source>
</reference>
<accession>A0A9D5BWV7</accession>
<dbReference type="Gene3D" id="2.40.70.10">
    <property type="entry name" value="Acid Proteases"/>
    <property type="match status" value="1"/>
</dbReference>
<dbReference type="AlphaFoldDB" id="A0A9D5BWV7"/>
<dbReference type="InterPro" id="IPR021109">
    <property type="entry name" value="Peptidase_aspartic_dom_sf"/>
</dbReference>
<dbReference type="OrthoDB" id="674712at2759"/>
<organism evidence="2 3">
    <name type="scientific">Dioscorea zingiberensis</name>
    <dbReference type="NCBI Taxonomy" id="325984"/>
    <lineage>
        <taxon>Eukaryota</taxon>
        <taxon>Viridiplantae</taxon>
        <taxon>Streptophyta</taxon>
        <taxon>Embryophyta</taxon>
        <taxon>Tracheophyta</taxon>
        <taxon>Spermatophyta</taxon>
        <taxon>Magnoliopsida</taxon>
        <taxon>Liliopsida</taxon>
        <taxon>Dioscoreales</taxon>
        <taxon>Dioscoreaceae</taxon>
        <taxon>Dioscorea</taxon>
    </lineage>
</organism>
<reference evidence="2" key="2">
    <citation type="journal article" date="2022" name="Hortic Res">
        <title>The genome of Dioscorea zingiberensis sheds light on the biosynthesis, origin and evolution of the medicinally important diosgenin saponins.</title>
        <authorList>
            <person name="Li Y."/>
            <person name="Tan C."/>
            <person name="Li Z."/>
            <person name="Guo J."/>
            <person name="Li S."/>
            <person name="Chen X."/>
            <person name="Wang C."/>
            <person name="Dai X."/>
            <person name="Yang H."/>
            <person name="Song W."/>
            <person name="Hou L."/>
            <person name="Xu J."/>
            <person name="Tong Z."/>
            <person name="Xu A."/>
            <person name="Yuan X."/>
            <person name="Wang W."/>
            <person name="Yang Q."/>
            <person name="Chen L."/>
            <person name="Sun Z."/>
            <person name="Wang K."/>
            <person name="Pan B."/>
            <person name="Chen J."/>
            <person name="Bao Y."/>
            <person name="Liu F."/>
            <person name="Qi X."/>
            <person name="Gang D.R."/>
            <person name="Wen J."/>
            <person name="Li J."/>
        </authorList>
    </citation>
    <scope>NUCLEOTIDE SEQUENCE</scope>
    <source>
        <strain evidence="2">Dzin_1.0</strain>
    </source>
</reference>
<dbReference type="PANTHER" id="PTHR33067">
    <property type="entry name" value="RNA-DIRECTED DNA POLYMERASE-RELATED"/>
    <property type="match status" value="1"/>
</dbReference>
<evidence type="ECO:0000256" key="1">
    <source>
        <dbReference type="SAM" id="MobiDB-lite"/>
    </source>
</evidence>
<proteinExistence type="predicted"/>
<comment type="caution">
    <text evidence="2">The sequence shown here is derived from an EMBL/GenBank/DDBJ whole genome shotgun (WGS) entry which is preliminary data.</text>
</comment>
<protein>
    <submittedName>
        <fullName evidence="2">Uncharacterized protein</fullName>
    </submittedName>
</protein>
<keyword evidence="3" id="KW-1185">Reference proteome</keyword>
<dbReference type="Proteomes" id="UP001085076">
    <property type="component" value="Miscellaneous, Linkage group lg10"/>
</dbReference>
<dbReference type="PANTHER" id="PTHR33067:SF35">
    <property type="entry name" value="ASPARTIC PEPTIDASE DDI1-TYPE DOMAIN-CONTAINING PROTEIN"/>
    <property type="match status" value="1"/>
</dbReference>
<sequence>MKELLSNKKKLEEIIAVNEKCSAIVQSKLSKKLKDTGSMVIPCVIGDGVEESGLANSGASINVIPYKLYMKLGNEDPKPTRMTLQLTGRSVKCQRGVAEDMLVVVGKFIFPVDFVLLNVNDDVEVPIILVQPFLATAGALYDHHEEKMSLRVGDSEVEVPAIDPLKQYFGELDDSLGETEREFGDFEGKRKHGDAGKRKKKTTS</sequence>
<dbReference type="CDD" id="cd00303">
    <property type="entry name" value="retropepsin_like"/>
    <property type="match status" value="1"/>
</dbReference>
<name>A0A9D5BWV7_9LILI</name>
<feature type="region of interest" description="Disordered" evidence="1">
    <location>
        <begin position="180"/>
        <end position="204"/>
    </location>
</feature>
<evidence type="ECO:0000313" key="3">
    <source>
        <dbReference type="Proteomes" id="UP001085076"/>
    </source>
</evidence>